<keyword evidence="3" id="KW-0547">Nucleotide-binding</keyword>
<dbReference type="HOGENOM" id="CLU_000604_1_23_9"/>
<evidence type="ECO:0000313" key="7">
    <source>
        <dbReference type="Proteomes" id="UP000006890"/>
    </source>
</evidence>
<evidence type="ECO:0000313" key="6">
    <source>
        <dbReference type="EMBL" id="ADQ08072.1"/>
    </source>
</evidence>
<proteinExistence type="inferred from homology"/>
<dbReference type="GO" id="GO:0055085">
    <property type="term" value="P:transmembrane transport"/>
    <property type="evidence" value="ECO:0007669"/>
    <property type="project" value="UniProtKB-ARBA"/>
</dbReference>
<evidence type="ECO:0000259" key="5">
    <source>
        <dbReference type="PROSITE" id="PS50893"/>
    </source>
</evidence>
<dbReference type="FunFam" id="3.40.50.300:FF:000016">
    <property type="entry name" value="Oligopeptide ABC transporter ATP-binding component"/>
    <property type="match status" value="1"/>
</dbReference>
<dbReference type="GO" id="GO:0016887">
    <property type="term" value="F:ATP hydrolysis activity"/>
    <property type="evidence" value="ECO:0007669"/>
    <property type="project" value="InterPro"/>
</dbReference>
<evidence type="ECO:0000256" key="3">
    <source>
        <dbReference type="ARBA" id="ARBA00022741"/>
    </source>
</evidence>
<dbReference type="Proteomes" id="UP000006890">
    <property type="component" value="Chromosome"/>
</dbReference>
<feature type="domain" description="ABC transporter" evidence="5">
    <location>
        <begin position="7"/>
        <end position="261"/>
    </location>
</feature>
<evidence type="ECO:0000256" key="2">
    <source>
        <dbReference type="ARBA" id="ARBA00022448"/>
    </source>
</evidence>
<reference key="1">
    <citation type="submission" date="2010-09" db="EMBL/GenBank/DDBJ databases">
        <title>Complete sequence of Caldicellulosiruptor hydrothermalis 108.</title>
        <authorList>
            <consortium name="US DOE Joint Genome Institute"/>
            <person name="Lucas S."/>
            <person name="Copeland A."/>
            <person name="Lapidus A."/>
            <person name="Cheng J.-F."/>
            <person name="Bruce D."/>
            <person name="Goodwin L."/>
            <person name="Pitluck S."/>
            <person name="Davenport K."/>
            <person name="Detter J.C."/>
            <person name="Han C."/>
            <person name="Tapia R."/>
            <person name="Land M."/>
            <person name="Hauser L."/>
            <person name="Chang Y.-J."/>
            <person name="Jeffries C."/>
            <person name="Kyrpides N."/>
            <person name="Ivanova N."/>
            <person name="Mikhailova N."/>
            <person name="Blumer-Schuette S.E."/>
            <person name="Kelly R.M."/>
            <person name="Woyke T."/>
        </authorList>
    </citation>
    <scope>NUCLEOTIDE SEQUENCE</scope>
    <source>
        <strain>108</strain>
    </source>
</reference>
<dbReference type="PANTHER" id="PTHR43776">
    <property type="entry name" value="TRANSPORT ATP-BINDING PROTEIN"/>
    <property type="match status" value="1"/>
</dbReference>
<protein>
    <submittedName>
        <fullName evidence="6">Oligopeptide/dipeptide ABC transporter, ATPase subunit</fullName>
    </submittedName>
</protein>
<dbReference type="RefSeq" id="WP_013404213.1">
    <property type="nucleotide sequence ID" value="NC_014652.1"/>
</dbReference>
<dbReference type="PANTHER" id="PTHR43776:SF7">
    <property type="entry name" value="D,D-DIPEPTIDE TRANSPORT ATP-BINDING PROTEIN DDPF-RELATED"/>
    <property type="match status" value="1"/>
</dbReference>
<evidence type="ECO:0000256" key="4">
    <source>
        <dbReference type="ARBA" id="ARBA00022840"/>
    </source>
</evidence>
<dbReference type="CDD" id="cd03257">
    <property type="entry name" value="ABC_NikE_OppD_transporters"/>
    <property type="match status" value="1"/>
</dbReference>
<keyword evidence="7" id="KW-1185">Reference proteome</keyword>
<keyword evidence="2" id="KW-0813">Transport</keyword>
<dbReference type="SUPFAM" id="SSF52540">
    <property type="entry name" value="P-loop containing nucleoside triphosphate hydrolases"/>
    <property type="match status" value="1"/>
</dbReference>
<dbReference type="InterPro" id="IPR017871">
    <property type="entry name" value="ABC_transporter-like_CS"/>
</dbReference>
<dbReference type="Gene3D" id="3.40.50.300">
    <property type="entry name" value="P-loop containing nucleotide triphosphate hydrolases"/>
    <property type="match status" value="1"/>
</dbReference>
<keyword evidence="4" id="KW-0067">ATP-binding</keyword>
<accession>E4Q923</accession>
<dbReference type="NCBIfam" id="TIGR01727">
    <property type="entry name" value="oligo_HPY"/>
    <property type="match status" value="1"/>
</dbReference>
<gene>
    <name evidence="6" type="ordered locus">Calhy_2373</name>
</gene>
<evidence type="ECO:0000256" key="1">
    <source>
        <dbReference type="ARBA" id="ARBA00005417"/>
    </source>
</evidence>
<dbReference type="GO" id="GO:0015833">
    <property type="term" value="P:peptide transport"/>
    <property type="evidence" value="ECO:0007669"/>
    <property type="project" value="InterPro"/>
</dbReference>
<organism evidence="6 7">
    <name type="scientific">Caldicellulosiruptor hydrothermalis (strain DSM 18901 / VKM B-2411 / 108)</name>
    <dbReference type="NCBI Taxonomy" id="632292"/>
    <lineage>
        <taxon>Bacteria</taxon>
        <taxon>Bacillati</taxon>
        <taxon>Bacillota</taxon>
        <taxon>Bacillota incertae sedis</taxon>
        <taxon>Caldicellulosiruptorales</taxon>
        <taxon>Caldicellulosiruptoraceae</taxon>
        <taxon>Caldicellulosiruptor</taxon>
    </lineage>
</organism>
<dbReference type="PROSITE" id="PS00211">
    <property type="entry name" value="ABC_TRANSPORTER_1"/>
    <property type="match status" value="1"/>
</dbReference>
<dbReference type="STRING" id="632292.Calhy_2373"/>
<dbReference type="EMBL" id="CP002219">
    <property type="protein sequence ID" value="ADQ08072.1"/>
    <property type="molecule type" value="Genomic_DNA"/>
</dbReference>
<dbReference type="InterPro" id="IPR003593">
    <property type="entry name" value="AAA+_ATPase"/>
</dbReference>
<dbReference type="SMART" id="SM00382">
    <property type="entry name" value="AAA"/>
    <property type="match status" value="1"/>
</dbReference>
<dbReference type="PROSITE" id="PS50893">
    <property type="entry name" value="ABC_TRANSPORTER_2"/>
    <property type="match status" value="1"/>
</dbReference>
<dbReference type="InterPro" id="IPR013563">
    <property type="entry name" value="Oligopep_ABC_C"/>
</dbReference>
<name>E4Q923_CALH1</name>
<dbReference type="Pfam" id="PF08352">
    <property type="entry name" value="oligo_HPY"/>
    <property type="match status" value="1"/>
</dbReference>
<dbReference type="Pfam" id="PF00005">
    <property type="entry name" value="ABC_tran"/>
    <property type="match status" value="1"/>
</dbReference>
<reference evidence="6 7" key="2">
    <citation type="journal article" date="2011" name="J. Bacteriol.">
        <title>Complete genome sequences for the anaerobic, extremely thermophilic plant biomass-degrading bacteria Caldicellulosiruptor hydrothermalis, Caldicellulosiruptor kristjanssonii, Caldicellulosiruptor kronotskyensis, Caldicellulosiruptor owensenis, and Caldicellulosiruptor lactoaceticus.</title>
        <authorList>
            <person name="Blumer-Schuette S.E."/>
            <person name="Ozdemir I."/>
            <person name="Mistry D."/>
            <person name="Lucas S."/>
            <person name="Lapidus A."/>
            <person name="Cheng J.F."/>
            <person name="Goodwin L.A."/>
            <person name="Pitluck S."/>
            <person name="Land M.L."/>
            <person name="Hauser L.J."/>
            <person name="Woyke T."/>
            <person name="Mikhailova N."/>
            <person name="Pati A."/>
            <person name="Kyrpides N.C."/>
            <person name="Ivanova N."/>
            <person name="Detter J.C."/>
            <person name="Walston-Davenport K."/>
            <person name="Han S."/>
            <person name="Adams M.W."/>
            <person name="Kelly R.M."/>
        </authorList>
    </citation>
    <scope>NUCLEOTIDE SEQUENCE [LARGE SCALE GENOMIC DNA]</scope>
    <source>
        <strain evidence="7">DSM 18901 / VKM B-2411 / 108</strain>
    </source>
</reference>
<dbReference type="eggNOG" id="COG4608">
    <property type="taxonomic scope" value="Bacteria"/>
</dbReference>
<dbReference type="AlphaFoldDB" id="E4Q923"/>
<dbReference type="InterPro" id="IPR003439">
    <property type="entry name" value="ABC_transporter-like_ATP-bd"/>
</dbReference>
<dbReference type="OrthoDB" id="47989at2"/>
<dbReference type="KEGG" id="chd:Calhy_2373"/>
<comment type="similarity">
    <text evidence="1">Belongs to the ABC transporter superfamily.</text>
</comment>
<dbReference type="InterPro" id="IPR027417">
    <property type="entry name" value="P-loop_NTPase"/>
</dbReference>
<sequence length="329" mass="37028">MNNTPLLKLENVSVYFEKRVGLFKPPSLVGALVDVSLEVNKGEIIAVVGESGCGKTTLGKVITGLQHPNNGKLYYQGIELNRLDKKRRNEYRESIQMVQQDSFAALNPKRTIFQSMADPLIEKGIVKNRTEAKHKVMELLERVELSAPEQYLEKYPHQLSGGQRQRILLARAISLNPKIIVADEPVSMVDVSLRVSILNLMARLNREMGVSFIYITHDLSTARYIAQNGRIVVMYLGKIVEVGNVQEAIGDPKHPYLQALISAVPVPNPKLAREKKMLALKSIDLPDPTKPPKGCRFHPRCPYAMEKCADYEPELKKRGNRYVACHLYS</sequence>
<dbReference type="GO" id="GO:0005524">
    <property type="term" value="F:ATP binding"/>
    <property type="evidence" value="ECO:0007669"/>
    <property type="project" value="UniProtKB-KW"/>
</dbReference>
<dbReference type="InterPro" id="IPR050319">
    <property type="entry name" value="ABC_transp_ATP-bind"/>
</dbReference>